<keyword evidence="4" id="KW-0833">Ubl conjugation pathway</keyword>
<dbReference type="PANTHER" id="PTHR13367">
    <property type="entry name" value="UBIQUITIN THIOESTERASE"/>
    <property type="match status" value="1"/>
</dbReference>
<dbReference type="AlphaFoldDB" id="A0A8K1FC05"/>
<dbReference type="Proteomes" id="UP000794436">
    <property type="component" value="Unassembled WGS sequence"/>
</dbReference>
<evidence type="ECO:0000313" key="8">
    <source>
        <dbReference type="Proteomes" id="UP000794436"/>
    </source>
</evidence>
<evidence type="ECO:0000256" key="5">
    <source>
        <dbReference type="ARBA" id="ARBA00022801"/>
    </source>
</evidence>
<comment type="catalytic activity">
    <reaction evidence="1">
        <text>Thiol-dependent hydrolysis of ester, thioester, amide, peptide and isopeptide bonds formed by the C-terminal Gly of ubiquitin (a 76-residue protein attached to proteins as an intracellular targeting signal).</text>
        <dbReference type="EC" id="3.4.19.12"/>
    </reaction>
</comment>
<evidence type="ECO:0000256" key="4">
    <source>
        <dbReference type="ARBA" id="ARBA00022786"/>
    </source>
</evidence>
<keyword evidence="3" id="KW-0645">Protease</keyword>
<dbReference type="InterPro" id="IPR051346">
    <property type="entry name" value="OTU_Deubiquitinase"/>
</dbReference>
<accession>A0A8K1FC05</accession>
<dbReference type="GO" id="GO:0004843">
    <property type="term" value="F:cysteine-type deubiquitinase activity"/>
    <property type="evidence" value="ECO:0007669"/>
    <property type="project" value="UniProtKB-EC"/>
</dbReference>
<dbReference type="OrthoDB" id="4866634at2759"/>
<keyword evidence="8" id="KW-1185">Reference proteome</keyword>
<evidence type="ECO:0000256" key="2">
    <source>
        <dbReference type="ARBA" id="ARBA00012759"/>
    </source>
</evidence>
<evidence type="ECO:0000313" key="7">
    <source>
        <dbReference type="EMBL" id="TMW55349.1"/>
    </source>
</evidence>
<name>A0A8K1FC05_PYTOL</name>
<evidence type="ECO:0000256" key="1">
    <source>
        <dbReference type="ARBA" id="ARBA00000707"/>
    </source>
</evidence>
<keyword evidence="5" id="KW-0378">Hydrolase</keyword>
<proteinExistence type="predicted"/>
<dbReference type="EMBL" id="SPLM01000148">
    <property type="protein sequence ID" value="TMW55349.1"/>
    <property type="molecule type" value="Genomic_DNA"/>
</dbReference>
<protein>
    <recommendedName>
        <fullName evidence="2">ubiquitinyl hydrolase 1</fullName>
        <ecNumber evidence="2">3.4.19.12</ecNumber>
    </recommendedName>
</protein>
<organism evidence="7 8">
    <name type="scientific">Pythium oligandrum</name>
    <name type="common">Mycoparasitic fungus</name>
    <dbReference type="NCBI Taxonomy" id="41045"/>
    <lineage>
        <taxon>Eukaryota</taxon>
        <taxon>Sar</taxon>
        <taxon>Stramenopiles</taxon>
        <taxon>Oomycota</taxon>
        <taxon>Peronosporomycetes</taxon>
        <taxon>Pythiales</taxon>
        <taxon>Pythiaceae</taxon>
        <taxon>Pythium</taxon>
    </lineage>
</organism>
<gene>
    <name evidence="7" type="ORF">Poli38472_013240</name>
</gene>
<dbReference type="PANTHER" id="PTHR13367:SF33">
    <property type="entry name" value="P-LOOP CONTAINING NUCLEOSIDE TRIPHOSPHATE HYDROLASE PROTEIN"/>
    <property type="match status" value="1"/>
</dbReference>
<sequence length="511" mass="57202">MLDLLLSYTKGYNVPRDASASTSASALLARCIVLPIWKRLLLTAVEMQCHALIDSGALLAGVPTHTAAIFLSSYLPESVVGVTYYDTRKMFDCWVVLDKARQLVTPLKNSPVHERDTFVIFDEARSRGSDMKLLSDACALLTLGPKMTKDKLMQGAGRLRQLGCDQKLWLTSTGEVERSIRQATGCESASISVAEVLHWVVESTQQLCTLGLLEWAQSAVDFCGKESDSKLELKKDDWSLEGQYAAAQVPMKISDIVHERIAAYRMRHSSRILVQVENRATTYARDDTVLVTTYGEECERELQVEREKELELRKPNDVRKPREETDWGYTVLLGATSIAPLTRTFDLARTFFALQDVIRSFLAGSLFHRIAWRDTQIDGTSNFWQTVLAPTFFGSVNNDFGRYLRMIDVFIVFPDLSVLLLTKREADAVAKLLSSTPASPGGRFRIVHLEFLFSAVQRHGPDVTLSDVPLSIGYPDDRALANIVLPPLVLMACRLFNGDTDFLSRTHPRVD</sequence>
<comment type="caution">
    <text evidence="7">The sequence shown here is derived from an EMBL/GenBank/DDBJ whole genome shotgun (WGS) entry which is preliminary data.</text>
</comment>
<reference evidence="7" key="1">
    <citation type="submission" date="2019-03" db="EMBL/GenBank/DDBJ databases">
        <title>Long read genome sequence of the mycoparasitic Pythium oligandrum ATCC 38472 isolated from sugarbeet rhizosphere.</title>
        <authorList>
            <person name="Gaulin E."/>
        </authorList>
    </citation>
    <scope>NUCLEOTIDE SEQUENCE</scope>
    <source>
        <strain evidence="7">ATCC 38472_TT</strain>
    </source>
</reference>
<evidence type="ECO:0000256" key="3">
    <source>
        <dbReference type="ARBA" id="ARBA00022670"/>
    </source>
</evidence>
<keyword evidence="6" id="KW-0788">Thiol protease</keyword>
<dbReference type="GO" id="GO:0006508">
    <property type="term" value="P:proteolysis"/>
    <property type="evidence" value="ECO:0007669"/>
    <property type="project" value="UniProtKB-KW"/>
</dbReference>
<evidence type="ECO:0000256" key="6">
    <source>
        <dbReference type="ARBA" id="ARBA00022807"/>
    </source>
</evidence>
<dbReference type="EC" id="3.4.19.12" evidence="2"/>